<proteinExistence type="predicted"/>
<comment type="caution">
    <text evidence="2">The sequence shown here is derived from an EMBL/GenBank/DDBJ whole genome shotgun (WGS) entry which is preliminary data.</text>
</comment>
<accession>A0A7J5XRE4</accession>
<protein>
    <submittedName>
        <fullName evidence="2">Uncharacterized protein</fullName>
    </submittedName>
</protein>
<evidence type="ECO:0000313" key="2">
    <source>
        <dbReference type="EMBL" id="KAF3839137.1"/>
    </source>
</evidence>
<dbReference type="AlphaFoldDB" id="A0A7J5XRE4"/>
<organism evidence="2 3">
    <name type="scientific">Dissostichus mawsoni</name>
    <name type="common">Antarctic cod</name>
    <dbReference type="NCBI Taxonomy" id="36200"/>
    <lineage>
        <taxon>Eukaryota</taxon>
        <taxon>Metazoa</taxon>
        <taxon>Chordata</taxon>
        <taxon>Craniata</taxon>
        <taxon>Vertebrata</taxon>
        <taxon>Euteleostomi</taxon>
        <taxon>Actinopterygii</taxon>
        <taxon>Neopterygii</taxon>
        <taxon>Teleostei</taxon>
        <taxon>Neoteleostei</taxon>
        <taxon>Acanthomorphata</taxon>
        <taxon>Eupercaria</taxon>
        <taxon>Perciformes</taxon>
        <taxon>Notothenioidei</taxon>
        <taxon>Nototheniidae</taxon>
        <taxon>Dissostichus</taxon>
    </lineage>
</organism>
<evidence type="ECO:0000313" key="3">
    <source>
        <dbReference type="Proteomes" id="UP000518266"/>
    </source>
</evidence>
<dbReference type="EMBL" id="JAAKFY010000021">
    <property type="protein sequence ID" value="KAF3839137.1"/>
    <property type="molecule type" value="Genomic_DNA"/>
</dbReference>
<evidence type="ECO:0000256" key="1">
    <source>
        <dbReference type="SAM" id="MobiDB-lite"/>
    </source>
</evidence>
<name>A0A7J5XRE4_DISMA</name>
<dbReference type="Proteomes" id="UP000518266">
    <property type="component" value="Unassembled WGS sequence"/>
</dbReference>
<keyword evidence="3" id="KW-1185">Reference proteome</keyword>
<reference evidence="2 3" key="1">
    <citation type="submission" date="2020-03" db="EMBL/GenBank/DDBJ databases">
        <title>Dissostichus mawsoni Genome sequencing and assembly.</title>
        <authorList>
            <person name="Park H."/>
        </authorList>
    </citation>
    <scope>NUCLEOTIDE SEQUENCE [LARGE SCALE GENOMIC DNA]</scope>
    <source>
        <strain evidence="2">DM0001</strain>
        <tissue evidence="2">Muscle</tissue>
    </source>
</reference>
<sequence>MDGATVTSRPAAEMKLSFSPPPDHSVSISRAARFSCRGAEHKHTGSLESHSAASQHVAHRLMVTPSAQRASSILVI</sequence>
<gene>
    <name evidence="2" type="ORF">F7725_017854</name>
</gene>
<feature type="region of interest" description="Disordered" evidence="1">
    <location>
        <begin position="1"/>
        <end position="24"/>
    </location>
</feature>